<proteinExistence type="predicted"/>
<evidence type="ECO:0000313" key="2">
    <source>
        <dbReference type="Proteomes" id="UP001257962"/>
    </source>
</evidence>
<evidence type="ECO:0000313" key="1">
    <source>
        <dbReference type="EMBL" id="MDT2667829.1"/>
    </source>
</evidence>
<dbReference type="EMBL" id="JARPYC010000036">
    <property type="protein sequence ID" value="MDT2667829.1"/>
    <property type="molecule type" value="Genomic_DNA"/>
</dbReference>
<sequence>IIGNPSLNYRYRKGFYSLFKTLQQNPYENVAKMFNPLPIKEIKKESTDNRVTFLLHYLAYKNLWYEFKKWDNTIWGIIEELSPKQFLVFWDSQSMLDASFSNKQTTYTIKDWTPFSTPEDIEVAKKYISSHIESLKKNNIHIKMSNEANQHQYIEAD</sequence>
<gene>
    <name evidence="1" type="ORF">P7D34_11540</name>
</gene>
<dbReference type="AlphaFoldDB" id="A0AAJ2J0I6"/>
<comment type="caution">
    <text evidence="1">The sequence shown here is derived from an EMBL/GenBank/DDBJ whole genome shotgun (WGS) entry which is preliminary data.</text>
</comment>
<dbReference type="Proteomes" id="UP001257962">
    <property type="component" value="Unassembled WGS sequence"/>
</dbReference>
<accession>A0AAJ2J0I6</accession>
<reference evidence="1" key="1">
    <citation type="submission" date="2023-03" db="EMBL/GenBank/DDBJ databases">
        <authorList>
            <person name="Shen W."/>
            <person name="Cai J."/>
        </authorList>
    </citation>
    <scope>NUCLEOTIDE SEQUENCE</scope>
    <source>
        <strain evidence="1">Y3</strain>
    </source>
</reference>
<protein>
    <submittedName>
        <fullName evidence="1">Uncharacterized protein</fullName>
    </submittedName>
</protein>
<feature type="non-terminal residue" evidence="1">
    <location>
        <position position="1"/>
    </location>
</feature>
<organism evidence="1 2">
    <name type="scientific">Lactococcus petauri</name>
    <dbReference type="NCBI Taxonomy" id="1940789"/>
    <lineage>
        <taxon>Bacteria</taxon>
        <taxon>Bacillati</taxon>
        <taxon>Bacillota</taxon>
        <taxon>Bacilli</taxon>
        <taxon>Lactobacillales</taxon>
        <taxon>Streptococcaceae</taxon>
        <taxon>Lactococcus</taxon>
    </lineage>
</organism>
<name>A0AAJ2J0I6_9LACT</name>